<organism evidence="2 3">
    <name type="scientific">Gordonibacter pamelaeae</name>
    <dbReference type="NCBI Taxonomy" id="471189"/>
    <lineage>
        <taxon>Bacteria</taxon>
        <taxon>Bacillati</taxon>
        <taxon>Actinomycetota</taxon>
        <taxon>Coriobacteriia</taxon>
        <taxon>Eggerthellales</taxon>
        <taxon>Eggerthellaceae</taxon>
        <taxon>Gordonibacter</taxon>
    </lineage>
</organism>
<dbReference type="GeneID" id="78360574"/>
<dbReference type="Proteomes" id="UP000254000">
    <property type="component" value="Unassembled WGS sequence"/>
</dbReference>
<reference evidence="2 3" key="1">
    <citation type="journal article" date="2018" name="Elife">
        <title>Discovery and characterization of a prevalent human gut bacterial enzyme sufficient for the inactivation of a family of plant toxins.</title>
        <authorList>
            <person name="Koppel N."/>
            <person name="Bisanz J.E."/>
            <person name="Pandelia M.E."/>
            <person name="Turnbaugh P.J."/>
            <person name="Balskus E.P."/>
        </authorList>
    </citation>
    <scope>NUCLEOTIDE SEQUENCE [LARGE SCALE GENOMIC DNA]</scope>
    <source>
        <strain evidence="2 3">3C</strain>
    </source>
</reference>
<evidence type="ECO:0000313" key="2">
    <source>
        <dbReference type="EMBL" id="RDB63006.1"/>
    </source>
</evidence>
<evidence type="ECO:0000256" key="1">
    <source>
        <dbReference type="ARBA" id="ARBA00006547"/>
    </source>
</evidence>
<dbReference type="InterPro" id="IPR038765">
    <property type="entry name" value="Papain-like_cys_pep_sf"/>
</dbReference>
<dbReference type="RefSeq" id="WP_015540126.1">
    <property type="nucleotide sequence ID" value="NZ_CABMMS010000008.1"/>
</dbReference>
<comment type="caution">
    <text evidence="2">The sequence shown here is derived from an EMBL/GenBank/DDBJ whole genome shotgun (WGS) entry which is preliminary data.</text>
</comment>
<dbReference type="Pfam" id="PF00797">
    <property type="entry name" value="Acetyltransf_2"/>
    <property type="match status" value="1"/>
</dbReference>
<dbReference type="SUPFAM" id="SSF54001">
    <property type="entry name" value="Cysteine proteinases"/>
    <property type="match status" value="1"/>
</dbReference>
<dbReference type="PANTHER" id="PTHR11786">
    <property type="entry name" value="N-HYDROXYARYLAMINE O-ACETYLTRANSFERASE"/>
    <property type="match status" value="1"/>
</dbReference>
<proteinExistence type="inferred from homology"/>
<accession>A0A369LXN2</accession>
<dbReference type="InterPro" id="IPR001447">
    <property type="entry name" value="Arylamine_N-AcTrfase"/>
</dbReference>
<dbReference type="GO" id="GO:0016407">
    <property type="term" value="F:acetyltransferase activity"/>
    <property type="evidence" value="ECO:0007669"/>
    <property type="project" value="InterPro"/>
</dbReference>
<protein>
    <submittedName>
        <fullName evidence="2">Arylamine N-acetyltransferase</fullName>
    </submittedName>
</protein>
<dbReference type="OrthoDB" id="7181050at2"/>
<evidence type="ECO:0000313" key="3">
    <source>
        <dbReference type="Proteomes" id="UP000254000"/>
    </source>
</evidence>
<comment type="similarity">
    <text evidence="1">Belongs to the arylamine N-acetyltransferase family.</text>
</comment>
<dbReference type="AlphaFoldDB" id="A0A369LXN2"/>
<sequence length="276" mass="30958">MYEELYEKLPDANRYWDKLGLSRPEAPLSKDDLDRIIFAHQSRIPFENLDVCDFHRPIKLGIPDLFEKIIVGNRGGYCFELNALLDALLQDAGVKTMACLGRSLKDRGYVYPILHRGIIVTLGDERYIAEVGYGGPTPACATPLVDGAELESCGQVFRVELHDGGWWHVIYRGTAARLAAARERGEDVAPTPVFALLDAPAALTDCVPLSYYCSTHPDSVFTQWRMVNRRTEDGNVSITKDQFVRVTPEGKETRTVESEEEFRALLEEHFGIVLPA</sequence>
<keyword evidence="3" id="KW-1185">Reference proteome</keyword>
<gene>
    <name evidence="2" type="ORF">C1877_12815</name>
</gene>
<name>A0A369LXN2_9ACTN</name>
<dbReference type="Gene3D" id="3.30.2140.10">
    <property type="entry name" value="Arylamine N-acetyltransferase"/>
    <property type="match status" value="1"/>
</dbReference>
<dbReference type="PANTHER" id="PTHR11786:SF0">
    <property type="entry name" value="ARYLAMINE N-ACETYLTRANSFERASE 4-RELATED"/>
    <property type="match status" value="1"/>
</dbReference>
<dbReference type="Gene3D" id="2.40.128.150">
    <property type="entry name" value="Cysteine proteinases"/>
    <property type="match status" value="1"/>
</dbReference>
<dbReference type="EMBL" id="PPTS01000008">
    <property type="protein sequence ID" value="RDB63006.1"/>
    <property type="molecule type" value="Genomic_DNA"/>
</dbReference>